<protein>
    <submittedName>
        <fullName evidence="2">Uncharacterized protein</fullName>
    </submittedName>
</protein>
<name>A0A8E1WJA2_9HYPH</name>
<dbReference type="AlphaFoldDB" id="A0A8E1WJA2"/>
<evidence type="ECO:0000313" key="3">
    <source>
        <dbReference type="Proteomes" id="UP000532373"/>
    </source>
</evidence>
<proteinExistence type="predicted"/>
<dbReference type="RefSeq" id="WP_184772986.1">
    <property type="nucleotide sequence ID" value="NZ_JACHGI010000017.1"/>
</dbReference>
<comment type="caution">
    <text evidence="2">The sequence shown here is derived from an EMBL/GenBank/DDBJ whole genome shotgun (WGS) entry which is preliminary data.</text>
</comment>
<gene>
    <name evidence="2" type="ORF">HNQ96_005408</name>
</gene>
<evidence type="ECO:0000256" key="1">
    <source>
        <dbReference type="SAM" id="MobiDB-lite"/>
    </source>
</evidence>
<organism evidence="2 3">
    <name type="scientific">Aminobacter carboxidus</name>
    <dbReference type="NCBI Taxonomy" id="376165"/>
    <lineage>
        <taxon>Bacteria</taxon>
        <taxon>Pseudomonadati</taxon>
        <taxon>Pseudomonadota</taxon>
        <taxon>Alphaproteobacteria</taxon>
        <taxon>Hyphomicrobiales</taxon>
        <taxon>Phyllobacteriaceae</taxon>
        <taxon>Aminobacter</taxon>
    </lineage>
</organism>
<evidence type="ECO:0000313" key="2">
    <source>
        <dbReference type="EMBL" id="MBB6469518.1"/>
    </source>
</evidence>
<dbReference type="Proteomes" id="UP000532373">
    <property type="component" value="Unassembled WGS sequence"/>
</dbReference>
<feature type="region of interest" description="Disordered" evidence="1">
    <location>
        <begin position="1"/>
        <end position="32"/>
    </location>
</feature>
<accession>A0A8E1WJA2</accession>
<sequence length="193" mass="21826">MGSLNHKLAQHENRRLDRTMEGGHERPMMSEDMPQLFYPGMPERTEPWTGDYEIVWSIYIRCNNRQKLRRVHIPALEAIIGQPHGGRGWVIEKENSSPEELRLMATEILAGPYSDAMLLSLFRKLYALKPHWHLTARLNAEHPRGVYVMAAYAEKEPSSAVPAVSNVMVELQPDFSSLIDGGTSLRSGSGKAF</sequence>
<reference evidence="2 3" key="1">
    <citation type="submission" date="2020-08" db="EMBL/GenBank/DDBJ databases">
        <title>Genomic Encyclopedia of Type Strains, Phase IV (KMG-IV): sequencing the most valuable type-strain genomes for metagenomic binning, comparative biology and taxonomic classification.</title>
        <authorList>
            <person name="Goeker M."/>
        </authorList>
    </citation>
    <scope>NUCLEOTIDE SEQUENCE [LARGE SCALE GENOMIC DNA]</scope>
    <source>
        <strain evidence="2 3">DSM 17454</strain>
    </source>
</reference>
<dbReference type="EMBL" id="JACHGI010000017">
    <property type="protein sequence ID" value="MBB6469518.1"/>
    <property type="molecule type" value="Genomic_DNA"/>
</dbReference>
<feature type="compositionally biased region" description="Basic and acidic residues" evidence="1">
    <location>
        <begin position="9"/>
        <end position="29"/>
    </location>
</feature>